<evidence type="ECO:0000313" key="1">
    <source>
        <dbReference type="EMBL" id="KKL89975.1"/>
    </source>
</evidence>
<sequence length="103" mass="11753">MSFNKKPDAAYIAKLKTKLMSRYGPQDKLDQRMLNHYKLSQMKEMGQPEVTEAEFQLLSVDAGLVGFIVDQDVFVLNGEETIRVNPFGNQDAEKWASQTAEPW</sequence>
<protein>
    <submittedName>
        <fullName evidence="1">Uncharacterized protein</fullName>
    </submittedName>
</protein>
<gene>
    <name evidence="1" type="ORF">LCGC14_1909380</name>
</gene>
<name>A0A0F9I831_9ZZZZ</name>
<proteinExistence type="predicted"/>
<dbReference type="AlphaFoldDB" id="A0A0F9I831"/>
<reference evidence="1" key="1">
    <citation type="journal article" date="2015" name="Nature">
        <title>Complex archaea that bridge the gap between prokaryotes and eukaryotes.</title>
        <authorList>
            <person name="Spang A."/>
            <person name="Saw J.H."/>
            <person name="Jorgensen S.L."/>
            <person name="Zaremba-Niedzwiedzka K."/>
            <person name="Martijn J."/>
            <person name="Lind A.E."/>
            <person name="van Eijk R."/>
            <person name="Schleper C."/>
            <person name="Guy L."/>
            <person name="Ettema T.J."/>
        </authorList>
    </citation>
    <scope>NUCLEOTIDE SEQUENCE</scope>
</reference>
<comment type="caution">
    <text evidence="1">The sequence shown here is derived from an EMBL/GenBank/DDBJ whole genome shotgun (WGS) entry which is preliminary data.</text>
</comment>
<dbReference type="EMBL" id="LAZR01020139">
    <property type="protein sequence ID" value="KKL89975.1"/>
    <property type="molecule type" value="Genomic_DNA"/>
</dbReference>
<organism evidence="1">
    <name type="scientific">marine sediment metagenome</name>
    <dbReference type="NCBI Taxonomy" id="412755"/>
    <lineage>
        <taxon>unclassified sequences</taxon>
        <taxon>metagenomes</taxon>
        <taxon>ecological metagenomes</taxon>
    </lineage>
</organism>
<feature type="non-terminal residue" evidence="1">
    <location>
        <position position="103"/>
    </location>
</feature>
<accession>A0A0F9I831</accession>